<dbReference type="GO" id="GO:0003677">
    <property type="term" value="F:DNA binding"/>
    <property type="evidence" value="ECO:0007669"/>
    <property type="project" value="UniProtKB-KW"/>
</dbReference>
<gene>
    <name evidence="2" type="ORF">G3A50_17365</name>
</gene>
<dbReference type="InterPro" id="IPR036390">
    <property type="entry name" value="WH_DNA-bd_sf"/>
</dbReference>
<feature type="domain" description="HTH marR-type" evidence="1">
    <location>
        <begin position="1"/>
        <end position="100"/>
    </location>
</feature>
<dbReference type="RefSeq" id="WP_163076427.1">
    <property type="nucleotide sequence ID" value="NZ_CP048630.1"/>
</dbReference>
<name>A0A6P1YUJ7_9HYPH</name>
<keyword evidence="2" id="KW-0238">DNA-binding</keyword>
<organism evidence="2 3">
    <name type="scientific">Ancylobacter pratisalsi</name>
    <dbReference type="NCBI Taxonomy" id="1745854"/>
    <lineage>
        <taxon>Bacteria</taxon>
        <taxon>Pseudomonadati</taxon>
        <taxon>Pseudomonadota</taxon>
        <taxon>Alphaproteobacteria</taxon>
        <taxon>Hyphomicrobiales</taxon>
        <taxon>Xanthobacteraceae</taxon>
        <taxon>Ancylobacter</taxon>
    </lineage>
</organism>
<evidence type="ECO:0000313" key="3">
    <source>
        <dbReference type="Proteomes" id="UP000464751"/>
    </source>
</evidence>
<dbReference type="AlphaFoldDB" id="A0A6P1YUJ7"/>
<protein>
    <submittedName>
        <fullName evidence="2">Winged helix DNA-binding protein</fullName>
    </submittedName>
</protein>
<proteinExistence type="predicted"/>
<dbReference type="EMBL" id="CP048630">
    <property type="protein sequence ID" value="QIB35284.1"/>
    <property type="molecule type" value="Genomic_DNA"/>
</dbReference>
<evidence type="ECO:0000313" key="2">
    <source>
        <dbReference type="EMBL" id="QIB35284.1"/>
    </source>
</evidence>
<accession>A0A6P1YUJ7</accession>
<dbReference type="InterPro" id="IPR000835">
    <property type="entry name" value="HTH_MarR-typ"/>
</dbReference>
<reference evidence="2 3" key="1">
    <citation type="submission" date="2020-02" db="EMBL/GenBank/DDBJ databases">
        <authorList>
            <person name="Li G."/>
        </authorList>
    </citation>
    <scope>NUCLEOTIDE SEQUENCE [LARGE SCALE GENOMIC DNA]</scope>
    <source>
        <strain evidence="2 3">DSM 102029</strain>
    </source>
</reference>
<dbReference type="Proteomes" id="UP000464751">
    <property type="component" value="Chromosome"/>
</dbReference>
<dbReference type="PROSITE" id="PS50995">
    <property type="entry name" value="HTH_MARR_2"/>
    <property type="match status" value="1"/>
</dbReference>
<dbReference type="Gene3D" id="1.10.10.10">
    <property type="entry name" value="Winged helix-like DNA-binding domain superfamily/Winged helix DNA-binding domain"/>
    <property type="match status" value="1"/>
</dbReference>
<evidence type="ECO:0000259" key="1">
    <source>
        <dbReference type="PROSITE" id="PS50995"/>
    </source>
</evidence>
<keyword evidence="3" id="KW-1185">Reference proteome</keyword>
<dbReference type="SUPFAM" id="SSF46785">
    <property type="entry name" value="Winged helix' DNA-binding domain"/>
    <property type="match status" value="1"/>
</dbReference>
<dbReference type="GO" id="GO:0003700">
    <property type="term" value="F:DNA-binding transcription factor activity"/>
    <property type="evidence" value="ECO:0007669"/>
    <property type="project" value="InterPro"/>
</dbReference>
<dbReference type="InterPro" id="IPR036388">
    <property type="entry name" value="WH-like_DNA-bd_sf"/>
</dbReference>
<dbReference type="KEGG" id="apra:G3A50_17365"/>
<sequence>MTDLGRRLSVSKQAAAKVIGLLGKHGYVARLDDATDSRRKLLTITDLGYEVMSEGEAIFDELRTAWAMKIGGLELDRPDRRCCHRPERARPYRARRRLVEKLQHWYTLNRCDELQRTGSVAASSG</sequence>